<protein>
    <submittedName>
        <fullName evidence="2">Uncharacterized protein</fullName>
    </submittedName>
</protein>
<evidence type="ECO:0000313" key="3">
    <source>
        <dbReference type="Proteomes" id="UP000070092"/>
    </source>
</evidence>
<evidence type="ECO:0000256" key="1">
    <source>
        <dbReference type="SAM" id="Phobius"/>
    </source>
</evidence>
<keyword evidence="1" id="KW-0812">Transmembrane</keyword>
<dbReference type="Proteomes" id="UP000070092">
    <property type="component" value="Unassembled WGS sequence"/>
</dbReference>
<gene>
    <name evidence="2" type="ORF">HMPREF3196_01958</name>
</gene>
<sequence>MYAAIRYAVYVLFDVSASSALFRVMVDGVAVSGTVSVSVSALTVMVPKAMPPKAAATAATPAMSFLNCIGTFLLLHRQFESPA</sequence>
<organism evidence="2 3">
    <name type="scientific">Bifidobacterium bifidum</name>
    <dbReference type="NCBI Taxonomy" id="1681"/>
    <lineage>
        <taxon>Bacteria</taxon>
        <taxon>Bacillati</taxon>
        <taxon>Actinomycetota</taxon>
        <taxon>Actinomycetes</taxon>
        <taxon>Bifidobacteriales</taxon>
        <taxon>Bifidobacteriaceae</taxon>
        <taxon>Bifidobacterium</taxon>
    </lineage>
</organism>
<name>A0A133KKG9_BIFBI</name>
<dbReference type="PATRIC" id="fig|1681.53.peg.1907"/>
<dbReference type="EMBL" id="LRPO01000053">
    <property type="protein sequence ID" value="KWZ80103.1"/>
    <property type="molecule type" value="Genomic_DNA"/>
</dbReference>
<comment type="caution">
    <text evidence="2">The sequence shown here is derived from an EMBL/GenBank/DDBJ whole genome shotgun (WGS) entry which is preliminary data.</text>
</comment>
<evidence type="ECO:0000313" key="2">
    <source>
        <dbReference type="EMBL" id="KWZ80103.1"/>
    </source>
</evidence>
<accession>A0A133KKG9</accession>
<dbReference type="AlphaFoldDB" id="A0A133KKG9"/>
<proteinExistence type="predicted"/>
<keyword evidence="1" id="KW-0472">Membrane</keyword>
<reference evidence="2 3" key="1">
    <citation type="submission" date="2016-01" db="EMBL/GenBank/DDBJ databases">
        <authorList>
            <person name="Oliw E.H."/>
        </authorList>
    </citation>
    <scope>NUCLEOTIDE SEQUENCE [LARGE SCALE GENOMIC DNA]</scope>
    <source>
        <strain evidence="2 3">MJR8628B</strain>
    </source>
</reference>
<keyword evidence="1" id="KW-1133">Transmembrane helix</keyword>
<feature type="transmembrane region" description="Helical" evidence="1">
    <location>
        <begin position="54"/>
        <end position="75"/>
    </location>
</feature>